<dbReference type="InterPro" id="IPR021109">
    <property type="entry name" value="Peptidase_aspartic_dom_sf"/>
</dbReference>
<dbReference type="InterPro" id="IPR025165">
    <property type="entry name" value="DUF4100"/>
</dbReference>
<gene>
    <name evidence="3" type="ORF">K435DRAFT_869453</name>
</gene>
<feature type="region of interest" description="Disordered" evidence="1">
    <location>
        <begin position="445"/>
        <end position="535"/>
    </location>
</feature>
<dbReference type="Gene3D" id="2.40.70.10">
    <property type="entry name" value="Acid Proteases"/>
    <property type="match status" value="1"/>
</dbReference>
<evidence type="ECO:0000259" key="2">
    <source>
        <dbReference type="Pfam" id="PF13352"/>
    </source>
</evidence>
<dbReference type="Pfam" id="PF13352">
    <property type="entry name" value="DUF4100"/>
    <property type="match status" value="1"/>
</dbReference>
<feature type="domain" description="DUF4100" evidence="2">
    <location>
        <begin position="344"/>
        <end position="589"/>
    </location>
</feature>
<feature type="region of interest" description="Disordered" evidence="1">
    <location>
        <begin position="586"/>
        <end position="608"/>
    </location>
</feature>
<feature type="compositionally biased region" description="Polar residues" evidence="1">
    <location>
        <begin position="468"/>
        <end position="477"/>
    </location>
</feature>
<evidence type="ECO:0000313" key="3">
    <source>
        <dbReference type="EMBL" id="THU85289.1"/>
    </source>
</evidence>
<keyword evidence="4" id="KW-1185">Reference proteome</keyword>
<dbReference type="CDD" id="cd00303">
    <property type="entry name" value="retropepsin_like"/>
    <property type="match status" value="1"/>
</dbReference>
<feature type="region of interest" description="Disordered" evidence="1">
    <location>
        <begin position="220"/>
        <end position="240"/>
    </location>
</feature>
<dbReference type="SUPFAM" id="SSF50630">
    <property type="entry name" value="Acid proteases"/>
    <property type="match status" value="1"/>
</dbReference>
<sequence>MSVPQTVSIIQPMPVPGTPNAPVFNRKSVKQFLDTIVRHGAAAGITNKDELVDYIYYYASEDVQDAIKYIPEFDIEEADKKWDKAKNKLLKMFKASEAPPDVTLQNLKDFCQESAARSRFDDKMDIESYQMQFLKLATPLIKTKIITKIEANYYFVAGIPSSWKAWFRNEVPEANRNADKAPEIEDSMEILFRKFNPNDLCYEWWKVKNETKKQVKFEDATNRVASRSSTPKPKTTEVEEEVTYPNGINYGVPQSAINGLAEQMRLLNLNMSNLHQGQGPTPQVSLQIQPGMAGKPSDAQRLLTFNRACMMCGEVGTHPLHPSKCDKTPGLLLDKLISFNPETNRYTQRNGADLPRVPYGWKGGIDSFLRNTQPESTDVKGKGKAVNYTTGGRDTPPHMVASTSSGFMGCSHNLGLSYGEEFVLDGNVFAVATAGHEYDYESAPALRSGKNTDRYNPLGDKSKRKEATSPSPNTTKAPLNEPSAGKPTTIPPPTNPINRSDGWKASLPSENKNKGDVSMKDGTKPTESQSTPQYHFTSDMQEQVDPRAVFKTAMGVMVTLPLHQVIGVSPILQKMIAESTRTRREYVKKDGDNNRGNASKSTNEAKWEGVDEMIDSPEVYEARKAETHARSCFETNVDFDEKYYAMTCGYVDVMVNGTKLKALIDSGSELNLFSVGVPEDAKLPLDFEGTEWSLKGIHGPSVPLRGVIKDAPLTIGGHEFPHHFFVSRHDMGKQDIIIGQPFLQWYATRTQHSRGNGLKMWLYKEGYSGTRPTVCVQLTDPRDPRNTKVIGRAPCSGHGSRPDGCSHSTVRDNSWRIEEVDDEEDF</sequence>
<protein>
    <recommendedName>
        <fullName evidence="2">DUF4100 domain-containing protein</fullName>
    </recommendedName>
</protein>
<reference evidence="3 4" key="1">
    <citation type="journal article" date="2019" name="Nat. Ecol. Evol.">
        <title>Megaphylogeny resolves global patterns of mushroom evolution.</title>
        <authorList>
            <person name="Varga T."/>
            <person name="Krizsan K."/>
            <person name="Foldi C."/>
            <person name="Dima B."/>
            <person name="Sanchez-Garcia M."/>
            <person name="Sanchez-Ramirez S."/>
            <person name="Szollosi G.J."/>
            <person name="Szarkandi J.G."/>
            <person name="Papp V."/>
            <person name="Albert L."/>
            <person name="Andreopoulos W."/>
            <person name="Angelini C."/>
            <person name="Antonin V."/>
            <person name="Barry K.W."/>
            <person name="Bougher N.L."/>
            <person name="Buchanan P."/>
            <person name="Buyck B."/>
            <person name="Bense V."/>
            <person name="Catcheside P."/>
            <person name="Chovatia M."/>
            <person name="Cooper J."/>
            <person name="Damon W."/>
            <person name="Desjardin D."/>
            <person name="Finy P."/>
            <person name="Geml J."/>
            <person name="Haridas S."/>
            <person name="Hughes K."/>
            <person name="Justo A."/>
            <person name="Karasinski D."/>
            <person name="Kautmanova I."/>
            <person name="Kiss B."/>
            <person name="Kocsube S."/>
            <person name="Kotiranta H."/>
            <person name="LaButti K.M."/>
            <person name="Lechner B.E."/>
            <person name="Liimatainen K."/>
            <person name="Lipzen A."/>
            <person name="Lukacs Z."/>
            <person name="Mihaltcheva S."/>
            <person name="Morgado L.N."/>
            <person name="Niskanen T."/>
            <person name="Noordeloos M.E."/>
            <person name="Ohm R.A."/>
            <person name="Ortiz-Santana B."/>
            <person name="Ovrebo C."/>
            <person name="Racz N."/>
            <person name="Riley R."/>
            <person name="Savchenko A."/>
            <person name="Shiryaev A."/>
            <person name="Soop K."/>
            <person name="Spirin V."/>
            <person name="Szebenyi C."/>
            <person name="Tomsovsky M."/>
            <person name="Tulloss R.E."/>
            <person name="Uehling J."/>
            <person name="Grigoriev I.V."/>
            <person name="Vagvolgyi C."/>
            <person name="Papp T."/>
            <person name="Martin F.M."/>
            <person name="Miettinen O."/>
            <person name="Hibbett D.S."/>
            <person name="Nagy L.G."/>
        </authorList>
    </citation>
    <scope>NUCLEOTIDE SEQUENCE [LARGE SCALE GENOMIC DNA]</scope>
    <source>
        <strain evidence="3 4">CBS 962.96</strain>
    </source>
</reference>
<evidence type="ECO:0000313" key="4">
    <source>
        <dbReference type="Proteomes" id="UP000297245"/>
    </source>
</evidence>
<feature type="compositionally biased region" description="Basic and acidic residues" evidence="1">
    <location>
        <begin position="511"/>
        <end position="524"/>
    </location>
</feature>
<dbReference type="Proteomes" id="UP000297245">
    <property type="component" value="Unassembled WGS sequence"/>
</dbReference>
<evidence type="ECO:0000256" key="1">
    <source>
        <dbReference type="SAM" id="MobiDB-lite"/>
    </source>
</evidence>
<feature type="compositionally biased region" description="Polar residues" evidence="1">
    <location>
        <begin position="525"/>
        <end position="535"/>
    </location>
</feature>
<name>A0A4S8L987_DENBC</name>
<proteinExistence type="predicted"/>
<accession>A0A4S8L987</accession>
<dbReference type="AlphaFoldDB" id="A0A4S8L987"/>
<feature type="region of interest" description="Disordered" evidence="1">
    <location>
        <begin position="370"/>
        <end position="397"/>
    </location>
</feature>
<organism evidence="3 4">
    <name type="scientific">Dendrothele bispora (strain CBS 962.96)</name>
    <dbReference type="NCBI Taxonomy" id="1314807"/>
    <lineage>
        <taxon>Eukaryota</taxon>
        <taxon>Fungi</taxon>
        <taxon>Dikarya</taxon>
        <taxon>Basidiomycota</taxon>
        <taxon>Agaricomycotina</taxon>
        <taxon>Agaricomycetes</taxon>
        <taxon>Agaricomycetidae</taxon>
        <taxon>Agaricales</taxon>
        <taxon>Agaricales incertae sedis</taxon>
        <taxon>Dendrothele</taxon>
    </lineage>
</organism>
<dbReference type="EMBL" id="ML179556">
    <property type="protein sequence ID" value="THU85289.1"/>
    <property type="molecule type" value="Genomic_DNA"/>
</dbReference>
<dbReference type="OrthoDB" id="2996139at2759"/>
<feature type="region of interest" description="Disordered" evidence="1">
    <location>
        <begin position="791"/>
        <end position="810"/>
    </location>
</feature>
<dbReference type="Pfam" id="PF13650">
    <property type="entry name" value="Asp_protease_2"/>
    <property type="match status" value="1"/>
</dbReference>